<feature type="compositionally biased region" description="Basic and acidic residues" evidence="1">
    <location>
        <begin position="588"/>
        <end position="601"/>
    </location>
</feature>
<feature type="compositionally biased region" description="Gly residues" evidence="1">
    <location>
        <begin position="1234"/>
        <end position="1253"/>
    </location>
</feature>
<feature type="compositionally biased region" description="Basic residues" evidence="1">
    <location>
        <begin position="985"/>
        <end position="1003"/>
    </location>
</feature>
<feature type="compositionally biased region" description="Basic and acidic residues" evidence="1">
    <location>
        <begin position="139"/>
        <end position="153"/>
    </location>
</feature>
<feature type="compositionally biased region" description="Gly residues" evidence="1">
    <location>
        <begin position="692"/>
        <end position="701"/>
    </location>
</feature>
<accession>A0A0N5A4J8</accession>
<dbReference type="Proteomes" id="UP000038045">
    <property type="component" value="Unplaced"/>
</dbReference>
<feature type="compositionally biased region" description="Low complexity" evidence="1">
    <location>
        <begin position="935"/>
        <end position="954"/>
    </location>
</feature>
<evidence type="ECO:0000256" key="1">
    <source>
        <dbReference type="SAM" id="MobiDB-lite"/>
    </source>
</evidence>
<feature type="compositionally biased region" description="Basic and acidic residues" evidence="1">
    <location>
        <begin position="372"/>
        <end position="420"/>
    </location>
</feature>
<organism evidence="2 3">
    <name type="scientific">Parastrongyloides trichosuri</name>
    <name type="common">Possum-specific nematode worm</name>
    <dbReference type="NCBI Taxonomy" id="131310"/>
    <lineage>
        <taxon>Eukaryota</taxon>
        <taxon>Metazoa</taxon>
        <taxon>Ecdysozoa</taxon>
        <taxon>Nematoda</taxon>
        <taxon>Chromadorea</taxon>
        <taxon>Rhabditida</taxon>
        <taxon>Tylenchina</taxon>
        <taxon>Panagrolaimomorpha</taxon>
        <taxon>Strongyloidoidea</taxon>
        <taxon>Strongyloididae</taxon>
        <taxon>Parastrongyloides</taxon>
    </lineage>
</organism>
<keyword evidence="2" id="KW-1185">Reference proteome</keyword>
<feature type="compositionally biased region" description="Basic and acidic residues" evidence="1">
    <location>
        <begin position="733"/>
        <end position="746"/>
    </location>
</feature>
<protein>
    <submittedName>
        <fullName evidence="3">LigA</fullName>
    </submittedName>
</protein>
<feature type="compositionally biased region" description="Basic residues" evidence="1">
    <location>
        <begin position="449"/>
        <end position="462"/>
    </location>
</feature>
<feature type="compositionally biased region" description="Basic residues" evidence="1">
    <location>
        <begin position="521"/>
        <end position="539"/>
    </location>
</feature>
<proteinExistence type="predicted"/>
<feature type="compositionally biased region" description="Low complexity" evidence="1">
    <location>
        <begin position="752"/>
        <end position="768"/>
    </location>
</feature>
<feature type="compositionally biased region" description="Low complexity" evidence="1">
    <location>
        <begin position="780"/>
        <end position="796"/>
    </location>
</feature>
<feature type="compositionally biased region" description="Low complexity" evidence="1">
    <location>
        <begin position="623"/>
        <end position="636"/>
    </location>
</feature>
<reference evidence="3" key="1">
    <citation type="submission" date="2017-02" db="UniProtKB">
        <authorList>
            <consortium name="WormBaseParasite"/>
        </authorList>
    </citation>
    <scope>IDENTIFICATION</scope>
</reference>
<feature type="compositionally biased region" description="Basic and acidic residues" evidence="1">
    <location>
        <begin position="266"/>
        <end position="296"/>
    </location>
</feature>
<sequence length="1364" mass="140786">MGPGWPVPPSSAAAARGRSGADPASSGAGRAAGGAATPHPGAGRQRPDRFRIGRRGRVAQCGAALGRRHPVCQRHGPEQPSGARRPARPAGRRPFGPDSVRARRSAAGRRAGYGPGGASDAERAERRHSRLRAGCGAHDGAHLHRRSGGDGHGDGVQPAPPDPRPAVRGVSVDAAGQWPRRDADVLGRLSHQSGAGCGAGSGHGRRRAVLDRGLHPSPHRRCLGRRDDPASGRGAGAGAGQSRRQQRGGGRLRRQSVAHPGAGRGAGERLGARDRRRAATGDGRSRRAGAGDDHPGRKLQRAGAARGRPGPVAGARSDRRSGRPGAGQSGRQCRLSGARGRRAASAGSATDRGAACGCGGDLVPTPAHRPRRGEPDDQRHGAGRPDHDGRGRQRADRLDHGDRHWPARHDRPFPRRERSGHLRPCGYAAHPDRCDPPTGRAPPAGADRGHRRRTERQGRARSGRAVADGGRKRRRPDQLFRPCGAAGPHCGRGGGGPARQGRSPARTAAEPGSEQPAGRQRLCRRGGRQVGRRPVRLHHQCGQDGRGLQPVADPVDHDAGQRRGDLPGRAGGADHDRPGHSGRQLQPLHHDRAQGHRRAADDAPAGADAGGRGAARGAEPEPARGAAAGVAHQGHGAPRHRREAQAPGRAHSPDAGRQVAGRARLDSTVAGGRAGGAADSGQGSGRADAGPAGYGPGGAGGLPSRAGRAERHHPRHRPDRFGQDDQPLCRTVAAERRLAQHPDGRRPGGQGRAAVAQGAGADDAAVGDADLRLSAGGGAAQSDASGGPAQRPPRAGRGPRRGDRGAAPVGRHGPTGCGLSTAVSRHDGGGRAVGGAAAHSRTAGRRAGTGRGRARQGADGAGLSVRAGGGGAGRHRRHDDLYRAQGGRSVRQHGPDPAAADAPGHRPVGPDARLGLADGADPRRRGRRGVDRATARGGAAEAGRLGAAAAAGRTVDARSARGAHGPHPVDHDRGGPAGAGGADHHRPHRLHPCRIDGRHRHHRPVGDGGGDQCPAQSGQGHGRQGAGRHLGAGAGGGDLSPRQPDLPHGPAGAEGPDRAARRSGAAGTLSPGRLSAVERPRLRPAAGRRRGAGGDQRRPGLFQPEQSGAGAGRGSDREARRGGAVHRARRDAGRAARADGDGGGGPDRLDGRRRRGLAAGGGGRRLRQPPDALSHRRSHAGRGQRTARRVGGGRRTLSSLEAASVRPARGEAVAPEREHAGAAGRRAAGRHQPGRGGAERGQGGYRRAPGGGVDQPRRLLGSTRPVRRGRRRRGQGPDHPGHPLFRPEGGYRAWRRARRPHRPDPRRARRRRCPVDWWSGDAAGRDRPEPGILLRRRASGCGRPSSTPGATGCRRRPSPPDPGP</sequence>
<feature type="compositionally biased region" description="Basic residues" evidence="1">
    <location>
        <begin position="244"/>
        <end position="256"/>
    </location>
</feature>
<feature type="compositionally biased region" description="Basic residues" evidence="1">
    <location>
        <begin position="1265"/>
        <end position="1274"/>
    </location>
</feature>
<name>A0A0N5A4J8_PARTI</name>
<feature type="compositionally biased region" description="Basic and acidic residues" evidence="1">
    <location>
        <begin position="920"/>
        <end position="934"/>
    </location>
</feature>
<feature type="compositionally biased region" description="Low complexity" evidence="1">
    <location>
        <begin position="676"/>
        <end position="691"/>
    </location>
</feature>
<feature type="compositionally biased region" description="Basic and acidic residues" evidence="1">
    <location>
        <begin position="1130"/>
        <end position="1140"/>
    </location>
</feature>
<evidence type="ECO:0000313" key="2">
    <source>
        <dbReference type="Proteomes" id="UP000038045"/>
    </source>
</evidence>
<feature type="compositionally biased region" description="Low complexity" evidence="1">
    <location>
        <begin position="301"/>
        <end position="315"/>
    </location>
</feature>
<feature type="compositionally biased region" description="Low complexity" evidence="1">
    <location>
        <begin position="343"/>
        <end position="355"/>
    </location>
</feature>
<dbReference type="WBParaSite" id="PTRK_0001660700.1">
    <property type="protein sequence ID" value="PTRK_0001660700.1"/>
    <property type="gene ID" value="PTRK_0001660700"/>
</dbReference>
<evidence type="ECO:0000313" key="3">
    <source>
        <dbReference type="WBParaSite" id="PTRK_0001660700.1"/>
    </source>
</evidence>
<feature type="compositionally biased region" description="Gly residues" evidence="1">
    <location>
        <begin position="1019"/>
        <end position="1038"/>
    </location>
</feature>
<feature type="region of interest" description="Disordered" evidence="1">
    <location>
        <begin position="1"/>
        <end position="1364"/>
    </location>
</feature>
<feature type="compositionally biased region" description="Basic and acidic residues" evidence="1">
    <location>
        <begin position="554"/>
        <end position="579"/>
    </location>
</feature>
<feature type="compositionally biased region" description="Basic residues" evidence="1">
    <location>
        <begin position="1175"/>
        <end position="1192"/>
    </location>
</feature>
<feature type="compositionally biased region" description="Low complexity" evidence="1">
    <location>
        <begin position="10"/>
        <end position="44"/>
    </location>
</feature>